<accession>A0AAD7C311</accession>
<feature type="compositionally biased region" description="Basic and acidic residues" evidence="1">
    <location>
        <begin position="139"/>
        <end position="151"/>
    </location>
</feature>
<dbReference type="Proteomes" id="UP001221757">
    <property type="component" value="Unassembled WGS sequence"/>
</dbReference>
<feature type="region of interest" description="Disordered" evidence="1">
    <location>
        <begin position="1"/>
        <end position="39"/>
    </location>
</feature>
<proteinExistence type="predicted"/>
<reference evidence="2" key="1">
    <citation type="submission" date="2023-03" db="EMBL/GenBank/DDBJ databases">
        <title>Massive genome expansion in bonnet fungi (Mycena s.s.) driven by repeated elements and novel gene families across ecological guilds.</title>
        <authorList>
            <consortium name="Lawrence Berkeley National Laboratory"/>
            <person name="Harder C.B."/>
            <person name="Miyauchi S."/>
            <person name="Viragh M."/>
            <person name="Kuo A."/>
            <person name="Thoen E."/>
            <person name="Andreopoulos B."/>
            <person name="Lu D."/>
            <person name="Skrede I."/>
            <person name="Drula E."/>
            <person name="Henrissat B."/>
            <person name="Morin E."/>
            <person name="Kohler A."/>
            <person name="Barry K."/>
            <person name="LaButti K."/>
            <person name="Morin E."/>
            <person name="Salamov A."/>
            <person name="Lipzen A."/>
            <person name="Mereny Z."/>
            <person name="Hegedus B."/>
            <person name="Baldrian P."/>
            <person name="Stursova M."/>
            <person name="Weitz H."/>
            <person name="Taylor A."/>
            <person name="Grigoriev I.V."/>
            <person name="Nagy L.G."/>
            <person name="Martin F."/>
            <person name="Kauserud H."/>
        </authorList>
    </citation>
    <scope>NUCLEOTIDE SEQUENCE</scope>
    <source>
        <strain evidence="2">CBHHK067</strain>
    </source>
</reference>
<evidence type="ECO:0000313" key="2">
    <source>
        <dbReference type="EMBL" id="KAJ7637856.1"/>
    </source>
</evidence>
<keyword evidence="3" id="KW-1185">Reference proteome</keyword>
<feature type="compositionally biased region" description="Polar residues" evidence="1">
    <location>
        <begin position="27"/>
        <end position="39"/>
    </location>
</feature>
<evidence type="ECO:0000256" key="1">
    <source>
        <dbReference type="SAM" id="MobiDB-lite"/>
    </source>
</evidence>
<organism evidence="2 3">
    <name type="scientific">Mycena rosella</name>
    <name type="common">Pink bonnet</name>
    <name type="synonym">Agaricus rosellus</name>
    <dbReference type="NCBI Taxonomy" id="1033263"/>
    <lineage>
        <taxon>Eukaryota</taxon>
        <taxon>Fungi</taxon>
        <taxon>Dikarya</taxon>
        <taxon>Basidiomycota</taxon>
        <taxon>Agaricomycotina</taxon>
        <taxon>Agaricomycetes</taxon>
        <taxon>Agaricomycetidae</taxon>
        <taxon>Agaricales</taxon>
        <taxon>Marasmiineae</taxon>
        <taxon>Mycenaceae</taxon>
        <taxon>Mycena</taxon>
    </lineage>
</organism>
<evidence type="ECO:0000313" key="3">
    <source>
        <dbReference type="Proteomes" id="UP001221757"/>
    </source>
</evidence>
<protein>
    <submittedName>
        <fullName evidence="2">Uncharacterized protein</fullName>
    </submittedName>
</protein>
<feature type="region of interest" description="Disordered" evidence="1">
    <location>
        <begin position="124"/>
        <end position="151"/>
    </location>
</feature>
<dbReference type="EMBL" id="JARKIE010000447">
    <property type="protein sequence ID" value="KAJ7637856.1"/>
    <property type="molecule type" value="Genomic_DNA"/>
</dbReference>
<dbReference type="AlphaFoldDB" id="A0AAD7C311"/>
<comment type="caution">
    <text evidence="2">The sequence shown here is derived from an EMBL/GenBank/DDBJ whole genome shotgun (WGS) entry which is preliminary data.</text>
</comment>
<name>A0AAD7C311_MYCRO</name>
<sequence length="236" mass="26553">MPDANPDEFGRFWARGNPDGFGRIHTAQMSNPDEDPLTSQPILHRSILAITFEKFPASDVLPEVHAKAAPVSRTTLSLGGSMQQLKRRNLKKRQRNWTLKRKRRNPTSSLYFEAPESARSDLAKTWGFGPAEDSEAEEGAIKVKDQPTERDPRQLQAIRFQRSFCSFKSRLGGGGEDPRVFLRHQRANHELIARTRAYSMSQESRAVASVEGGGKKEGSIELMPSLMLHRAETLLE</sequence>
<gene>
    <name evidence="2" type="ORF">B0H17DRAFT_1149315</name>
</gene>